<keyword evidence="3" id="KW-1185">Reference proteome</keyword>
<reference evidence="2 3" key="1">
    <citation type="submission" date="2018-06" db="EMBL/GenBank/DDBJ databases">
        <title>Comparative genomics reveals the genomic features of Rhizophagus irregularis, R. cerebriforme, R. diaphanum and Gigaspora rosea, and their symbiotic lifestyle signature.</title>
        <authorList>
            <person name="Morin E."/>
            <person name="San Clemente H."/>
            <person name="Chen E.C.H."/>
            <person name="De La Providencia I."/>
            <person name="Hainaut M."/>
            <person name="Kuo A."/>
            <person name="Kohler A."/>
            <person name="Murat C."/>
            <person name="Tang N."/>
            <person name="Roy S."/>
            <person name="Loubradou J."/>
            <person name="Henrissat B."/>
            <person name="Grigoriev I.V."/>
            <person name="Corradi N."/>
            <person name="Roux C."/>
            <person name="Martin F.M."/>
        </authorList>
    </citation>
    <scope>NUCLEOTIDE SEQUENCE [LARGE SCALE GENOMIC DNA]</scope>
    <source>
        <strain evidence="2 3">DAOM 227022</strain>
    </source>
</reference>
<dbReference type="Proteomes" id="UP000265703">
    <property type="component" value="Unassembled WGS sequence"/>
</dbReference>
<accession>A0A397S5U6</accession>
<feature type="domain" description="ATPase AAA-type core" evidence="1">
    <location>
        <begin position="36"/>
        <end position="136"/>
    </location>
</feature>
<comment type="caution">
    <text evidence="2">The sequence shown here is derived from an EMBL/GenBank/DDBJ whole genome shotgun (WGS) entry which is preliminary data.</text>
</comment>
<proteinExistence type="predicted"/>
<organism evidence="2 3">
    <name type="scientific">Glomus cerebriforme</name>
    <dbReference type="NCBI Taxonomy" id="658196"/>
    <lineage>
        <taxon>Eukaryota</taxon>
        <taxon>Fungi</taxon>
        <taxon>Fungi incertae sedis</taxon>
        <taxon>Mucoromycota</taxon>
        <taxon>Glomeromycotina</taxon>
        <taxon>Glomeromycetes</taxon>
        <taxon>Glomerales</taxon>
        <taxon>Glomeraceae</taxon>
        <taxon>Glomus</taxon>
    </lineage>
</organism>
<dbReference type="SUPFAM" id="SSF52540">
    <property type="entry name" value="P-loop containing nucleoside triphosphate hydrolases"/>
    <property type="match status" value="1"/>
</dbReference>
<dbReference type="AlphaFoldDB" id="A0A397S5U6"/>
<dbReference type="InterPro" id="IPR003959">
    <property type="entry name" value="ATPase_AAA_core"/>
</dbReference>
<dbReference type="PANTHER" id="PTHR36168">
    <property type="entry name" value="CHROMOSOME 1, WHOLE GENOME SHOTGUN SEQUENCE"/>
    <property type="match status" value="1"/>
</dbReference>
<sequence>MLYIVGIETGIMSIILTNLWKKAILWPNEDQSSYHMICGEYGTGKTTLIRISAKEVGQGVIYVDIPTAAEDFGKAFGKVLNFAFEKHISYINNYKFEHPKWKRVMEAFKRSAEVYKKKYSKPPVIIYDNICQLAYKNPEIIDILQDDARTMLIIKNILLYLLAVCLEECIRSSCSHVSTPVMEIGDLRSKNKKDDKNEKGKFYEIDEEEQNAIYEFVGGSIFNLKDVTKKYMAGEFPDNIKQQMLLKAKQKFEKEQFLSGDKLLLVICGIQRD</sequence>
<dbReference type="InterPro" id="IPR027417">
    <property type="entry name" value="P-loop_NTPase"/>
</dbReference>
<gene>
    <name evidence="2" type="ORF">C1645_836465</name>
</gene>
<dbReference type="GO" id="GO:0005524">
    <property type="term" value="F:ATP binding"/>
    <property type="evidence" value="ECO:0007669"/>
    <property type="project" value="InterPro"/>
</dbReference>
<dbReference type="Pfam" id="PF00004">
    <property type="entry name" value="AAA"/>
    <property type="match status" value="1"/>
</dbReference>
<dbReference type="EMBL" id="QKYT01000748">
    <property type="protein sequence ID" value="RIA81760.1"/>
    <property type="molecule type" value="Genomic_DNA"/>
</dbReference>
<dbReference type="OrthoDB" id="511599at2759"/>
<dbReference type="Gene3D" id="3.40.50.300">
    <property type="entry name" value="P-loop containing nucleotide triphosphate hydrolases"/>
    <property type="match status" value="1"/>
</dbReference>
<protein>
    <recommendedName>
        <fullName evidence="1">ATPase AAA-type core domain-containing protein</fullName>
    </recommendedName>
</protein>
<name>A0A397S5U6_9GLOM</name>
<evidence type="ECO:0000313" key="2">
    <source>
        <dbReference type="EMBL" id="RIA81760.1"/>
    </source>
</evidence>
<evidence type="ECO:0000259" key="1">
    <source>
        <dbReference type="Pfam" id="PF00004"/>
    </source>
</evidence>
<dbReference type="GO" id="GO:0016887">
    <property type="term" value="F:ATP hydrolysis activity"/>
    <property type="evidence" value="ECO:0007669"/>
    <property type="project" value="InterPro"/>
</dbReference>
<evidence type="ECO:0000313" key="3">
    <source>
        <dbReference type="Proteomes" id="UP000265703"/>
    </source>
</evidence>
<dbReference type="PANTHER" id="PTHR36168:SF1">
    <property type="entry name" value="ORC1-LIKE AAA ATPASE DOMAIN-CONTAINING PROTEIN"/>
    <property type="match status" value="1"/>
</dbReference>